<dbReference type="EMBL" id="AYXY01000001">
    <property type="protein sequence ID" value="ETN96850.1"/>
    <property type="molecule type" value="Genomic_DNA"/>
</dbReference>
<reference evidence="2" key="1">
    <citation type="submission" date="2013-11" db="EMBL/GenBank/DDBJ databases">
        <title>Draft genome sequence from a member of Zhouia, isolated tidal flat.</title>
        <authorList>
            <person name="Jin H."/>
            <person name="Jeon C.O."/>
        </authorList>
    </citation>
    <scope>NUCLEOTIDE SEQUENCE [LARGE SCALE GENOMIC DNA]</scope>
    <source>
        <strain evidence="2">AD3</strain>
    </source>
</reference>
<dbReference type="AlphaFoldDB" id="W2URS1"/>
<keyword evidence="2" id="KW-1185">Reference proteome</keyword>
<gene>
    <name evidence="1" type="ORF">P278_02760</name>
</gene>
<evidence type="ECO:0000313" key="2">
    <source>
        <dbReference type="Proteomes" id="UP000018850"/>
    </source>
</evidence>
<reference evidence="1 2" key="2">
    <citation type="journal article" date="2016" name="Genome Announc.">
        <title>Draft Genome Sequence of Zhouia amylolytica AD3, Isolated from Tidal Flat Sediment.</title>
        <authorList>
            <person name="Jia B."/>
            <person name="Jin H.M."/>
            <person name="Lee H.J."/>
            <person name="Jeon C.O."/>
        </authorList>
    </citation>
    <scope>NUCLEOTIDE SEQUENCE [LARGE SCALE GENOMIC DNA]</scope>
    <source>
        <strain evidence="1 2">AD3</strain>
    </source>
</reference>
<comment type="caution">
    <text evidence="1">The sequence shown here is derived from an EMBL/GenBank/DDBJ whole genome shotgun (WGS) entry which is preliminary data.</text>
</comment>
<proteinExistence type="predicted"/>
<accession>W2URS1</accession>
<organism evidence="1 2">
    <name type="scientific">Zhouia amylolytica AD3</name>
    <dbReference type="NCBI Taxonomy" id="1286632"/>
    <lineage>
        <taxon>Bacteria</taxon>
        <taxon>Pseudomonadati</taxon>
        <taxon>Bacteroidota</taxon>
        <taxon>Flavobacteriia</taxon>
        <taxon>Flavobacteriales</taxon>
        <taxon>Flavobacteriaceae</taxon>
        <taxon>Zhouia</taxon>
    </lineage>
</organism>
<protein>
    <submittedName>
        <fullName evidence="1">Uncharacterized protein</fullName>
    </submittedName>
</protein>
<sequence>MIIKRFSFILHIDRKVFTFTFHHKTKYDEKISHVFVCWAY</sequence>
<evidence type="ECO:0000313" key="1">
    <source>
        <dbReference type="EMBL" id="ETN96850.1"/>
    </source>
</evidence>
<name>W2URS1_9FLAO</name>
<dbReference type="Proteomes" id="UP000018850">
    <property type="component" value="Unassembled WGS sequence"/>
</dbReference>